<accession>A0ABR4C000</accession>
<keyword evidence="2" id="KW-1185">Reference proteome</keyword>
<organism evidence="1 2">
    <name type="scientific">Oculimacula yallundae</name>
    <dbReference type="NCBI Taxonomy" id="86028"/>
    <lineage>
        <taxon>Eukaryota</taxon>
        <taxon>Fungi</taxon>
        <taxon>Dikarya</taxon>
        <taxon>Ascomycota</taxon>
        <taxon>Pezizomycotina</taxon>
        <taxon>Leotiomycetes</taxon>
        <taxon>Helotiales</taxon>
        <taxon>Ploettnerulaceae</taxon>
        <taxon>Oculimacula</taxon>
    </lineage>
</organism>
<proteinExistence type="predicted"/>
<evidence type="ECO:0000313" key="2">
    <source>
        <dbReference type="Proteomes" id="UP001595075"/>
    </source>
</evidence>
<dbReference type="EMBL" id="JAZHXI010000015">
    <property type="protein sequence ID" value="KAL2063202.1"/>
    <property type="molecule type" value="Genomic_DNA"/>
</dbReference>
<gene>
    <name evidence="1" type="ORF">VTL71DRAFT_5006</name>
</gene>
<name>A0ABR4C000_9HELO</name>
<dbReference type="Proteomes" id="UP001595075">
    <property type="component" value="Unassembled WGS sequence"/>
</dbReference>
<reference evidence="1 2" key="1">
    <citation type="journal article" date="2024" name="Commun. Biol.">
        <title>Comparative genomic analysis of thermophilic fungi reveals convergent evolutionary adaptations and gene losses.</title>
        <authorList>
            <person name="Steindorff A.S."/>
            <person name="Aguilar-Pontes M.V."/>
            <person name="Robinson A.J."/>
            <person name="Andreopoulos B."/>
            <person name="LaButti K."/>
            <person name="Kuo A."/>
            <person name="Mondo S."/>
            <person name="Riley R."/>
            <person name="Otillar R."/>
            <person name="Haridas S."/>
            <person name="Lipzen A."/>
            <person name="Grimwood J."/>
            <person name="Schmutz J."/>
            <person name="Clum A."/>
            <person name="Reid I.D."/>
            <person name="Moisan M.C."/>
            <person name="Butler G."/>
            <person name="Nguyen T.T.M."/>
            <person name="Dewar K."/>
            <person name="Conant G."/>
            <person name="Drula E."/>
            <person name="Henrissat B."/>
            <person name="Hansel C."/>
            <person name="Singer S."/>
            <person name="Hutchinson M.I."/>
            <person name="de Vries R.P."/>
            <person name="Natvig D.O."/>
            <person name="Powell A.J."/>
            <person name="Tsang A."/>
            <person name="Grigoriev I.V."/>
        </authorList>
    </citation>
    <scope>NUCLEOTIDE SEQUENCE [LARGE SCALE GENOMIC DNA]</scope>
    <source>
        <strain evidence="1 2">CBS 494.80</strain>
    </source>
</reference>
<protein>
    <submittedName>
        <fullName evidence="1">Uncharacterized protein</fullName>
    </submittedName>
</protein>
<evidence type="ECO:0000313" key="1">
    <source>
        <dbReference type="EMBL" id="KAL2063202.1"/>
    </source>
</evidence>
<comment type="caution">
    <text evidence="1">The sequence shown here is derived from an EMBL/GenBank/DDBJ whole genome shotgun (WGS) entry which is preliminary data.</text>
</comment>
<sequence>MVSPVASVTSWDACNTTDRRWERGLFTPEPHSHHELLFTGSLVEEYNNDPSFDTILSTDNNIILPAYYDFNTFWEENLGGNKEWPLHLPNTNDDFTSYSGVLDSVACSTTDGTAPVHHSSMIAPAQAIGGPSIDEPFDSSILTSSRRCSVISVTSQKRGSVPYILCQSSDIECRGGIPCLRCCSIEFPLCQRSRIVNDGVMFSKEALILQGEASLGLPHIG</sequence>